<keyword evidence="5 6" id="KW-0326">Glycosidase</keyword>
<dbReference type="GO" id="GO:0016052">
    <property type="term" value="P:carbohydrate catabolic process"/>
    <property type="evidence" value="ECO:0007669"/>
    <property type="project" value="InterPro"/>
</dbReference>
<dbReference type="EC" id="3.2.1.22" evidence="3 6"/>
<dbReference type="InterPro" id="IPR050985">
    <property type="entry name" value="Alpha-glycosidase_related"/>
</dbReference>
<evidence type="ECO:0000313" key="10">
    <source>
        <dbReference type="EMBL" id="ORI98311.1"/>
    </source>
</evidence>
<feature type="active site" description="Nucleophile" evidence="7">
    <location>
        <position position="487"/>
    </location>
</feature>
<organism evidence="10 11">
    <name type="scientific">Leuconostoc pseudomesenteroides</name>
    <dbReference type="NCBI Taxonomy" id="33968"/>
    <lineage>
        <taxon>Bacteria</taxon>
        <taxon>Bacillati</taxon>
        <taxon>Bacillota</taxon>
        <taxon>Bacilli</taxon>
        <taxon>Lactobacillales</taxon>
        <taxon>Lactobacillaceae</taxon>
        <taxon>Leuconostoc</taxon>
    </lineage>
</organism>
<dbReference type="PANTHER" id="PTHR43053:SF3">
    <property type="entry name" value="ALPHA-GALACTOSIDASE C-RELATED"/>
    <property type="match status" value="1"/>
</dbReference>
<dbReference type="CDD" id="cd14791">
    <property type="entry name" value="GH36"/>
    <property type="match status" value="1"/>
</dbReference>
<dbReference type="Gene3D" id="2.60.40.1180">
    <property type="entry name" value="Golgi alpha-mannosidase II"/>
    <property type="match status" value="1"/>
</dbReference>
<proteinExistence type="inferred from homology"/>
<dbReference type="PIRSF" id="PIRSF005536">
    <property type="entry name" value="Agal"/>
    <property type="match status" value="1"/>
</dbReference>
<evidence type="ECO:0000256" key="5">
    <source>
        <dbReference type="ARBA" id="ARBA00023295"/>
    </source>
</evidence>
<dbReference type="PRINTS" id="PR00743">
    <property type="entry name" value="GLHYDRLASE36"/>
</dbReference>
<keyword evidence="4 6" id="KW-0378">Hydrolase</keyword>
<dbReference type="InterPro" id="IPR031704">
    <property type="entry name" value="Glyco_hydro_36_N"/>
</dbReference>
<accession>A0A1X0VF43</accession>
<evidence type="ECO:0000256" key="7">
    <source>
        <dbReference type="PIRSR" id="PIRSR005536-1"/>
    </source>
</evidence>
<feature type="active site" description="Proton donor" evidence="7">
    <location>
        <position position="557"/>
    </location>
</feature>
<evidence type="ECO:0000259" key="9">
    <source>
        <dbReference type="Pfam" id="PF16875"/>
    </source>
</evidence>
<dbReference type="RefSeq" id="WP_080527930.1">
    <property type="nucleotide sequence ID" value="NZ_MPLS01000006.1"/>
</dbReference>
<dbReference type="Pfam" id="PF02065">
    <property type="entry name" value="Melibiase"/>
    <property type="match status" value="1"/>
</dbReference>
<comment type="catalytic activity">
    <reaction evidence="1 6">
        <text>Hydrolysis of terminal, non-reducing alpha-D-galactose residues in alpha-D-galactosides, including galactose oligosaccharides, galactomannans and galactolipids.</text>
        <dbReference type="EC" id="3.2.1.22"/>
    </reaction>
</comment>
<feature type="domain" description="Glycosyl hydrolase family 36 N-terminal" evidence="9">
    <location>
        <begin position="33"/>
        <end position="291"/>
    </location>
</feature>
<dbReference type="Pfam" id="PF16874">
    <property type="entry name" value="Glyco_hydro_36C"/>
    <property type="match status" value="1"/>
</dbReference>
<dbReference type="InterPro" id="IPR038417">
    <property type="entry name" value="Alpga-gal_N_sf"/>
</dbReference>
<dbReference type="EMBL" id="MPLS01000006">
    <property type="protein sequence ID" value="ORI98311.1"/>
    <property type="molecule type" value="Genomic_DNA"/>
</dbReference>
<gene>
    <name evidence="10" type="ORF">BMR96_02925</name>
</gene>
<sequence>MSNANIFFDEQQQVFHLSNQQVSYLIQIEDGGVLSHLYFGKKVSGYHGSRLYQRLDRGFSPNLAGEPHQTDRRFSKDTLLQEYSGYDTGDFRQAAIKLRGVDGAEATDFRFKSYAIEKGKTNLSDLPHAYVLSDDEAQTLAIVLEDVTLNVELTLYYTIYADRPVVTRWSNLKNLSSENVKIEKIASLQLDLPANDLEVISLPGAHVRERSIERQALRQGLTTFASHRGTSSHHMNPFIALVAPTTTENQGEAIGIQLVYSGNHQFTVEKDYVDQLRILAGINEEGFSWELTPEDSFQTPETLMVYSDEGLNGMSQAYHHLLRERVARGQYQYAQRPIVINNWEATYFDFNAEKIEEILDEAAPLGVEMFVLDDGWFGHRDDDDSSLGDWFEYTAKLKDGGGLNGLSQKVHDKGMKFGLWFEPEMISKNSDLYRAHPEYVLHIPERVMTPSRDQYVLDFSRPEVVDNIFDQMVAILDNVPIDYIKWDMNRHLTEVYSTALPADRQGEVAHRYMLGVYDLANRLTSRYPQILFEGCSGGGGRFDAGMLYYFPQSWTSDNTDPIERLKIQYGTTLSYPVSSMTAHVSASPNHQTGRKTSLKVRGDVATAGVFGYELNLAKLANEEKSEIKDQISFYKQQRQLIQYGDFYRIKSPFEGNETAWEFVNEDKTEALLFNYRVLSTAQPAFSITKMSHLLPEALYVDQTTQESFSGDELMSIGLYNAPIEQADFTSSVRYFKVQENELK</sequence>
<evidence type="ECO:0000256" key="6">
    <source>
        <dbReference type="PIRNR" id="PIRNR005536"/>
    </source>
</evidence>
<dbReference type="InterPro" id="IPR013780">
    <property type="entry name" value="Glyco_hydro_b"/>
</dbReference>
<feature type="domain" description="Glycosyl hydrolase family 36 C-terminal" evidence="8">
    <location>
        <begin position="657"/>
        <end position="734"/>
    </location>
</feature>
<dbReference type="PROSITE" id="PS00512">
    <property type="entry name" value="ALPHA_GALACTOSIDASE"/>
    <property type="match status" value="1"/>
</dbReference>
<evidence type="ECO:0000256" key="2">
    <source>
        <dbReference type="ARBA" id="ARBA00006202"/>
    </source>
</evidence>
<dbReference type="eggNOG" id="COG3345">
    <property type="taxonomic scope" value="Bacteria"/>
</dbReference>
<dbReference type="InterPro" id="IPR013785">
    <property type="entry name" value="Aldolase_TIM"/>
</dbReference>
<dbReference type="FunFam" id="3.20.20.70:FF:000118">
    <property type="entry name" value="Alpha-galactosidase"/>
    <property type="match status" value="1"/>
</dbReference>
<dbReference type="InterPro" id="IPR017853">
    <property type="entry name" value="GH"/>
</dbReference>
<name>A0A1X0VF43_LEUPS</name>
<dbReference type="PANTHER" id="PTHR43053">
    <property type="entry name" value="GLYCOSIDASE FAMILY 31"/>
    <property type="match status" value="1"/>
</dbReference>
<dbReference type="InterPro" id="IPR000111">
    <property type="entry name" value="Glyco_hydro_27/36_CS"/>
</dbReference>
<dbReference type="Gene3D" id="3.20.20.70">
    <property type="entry name" value="Aldolase class I"/>
    <property type="match status" value="1"/>
</dbReference>
<dbReference type="AlphaFoldDB" id="A0A1X0VF43"/>
<dbReference type="SUPFAM" id="SSF51445">
    <property type="entry name" value="(Trans)glycosidases"/>
    <property type="match status" value="1"/>
</dbReference>
<protein>
    <recommendedName>
        <fullName evidence="3 6">Alpha-galactosidase</fullName>
        <ecNumber evidence="3 6">3.2.1.22</ecNumber>
    </recommendedName>
</protein>
<dbReference type="InterPro" id="IPR002252">
    <property type="entry name" value="Glyco_hydro_36"/>
</dbReference>
<dbReference type="Gene3D" id="2.70.98.60">
    <property type="entry name" value="alpha-galactosidase from lactobacil brevis"/>
    <property type="match status" value="1"/>
</dbReference>
<dbReference type="GO" id="GO:0004557">
    <property type="term" value="F:alpha-galactosidase activity"/>
    <property type="evidence" value="ECO:0007669"/>
    <property type="project" value="UniProtKB-UniRule"/>
</dbReference>
<comment type="caution">
    <text evidence="10">The sequence shown here is derived from an EMBL/GenBank/DDBJ whole genome shotgun (WGS) entry which is preliminary data.</text>
</comment>
<comment type="similarity">
    <text evidence="2">Belongs to the glycosyl hydrolase 36 family.</text>
</comment>
<reference evidence="10 11" key="1">
    <citation type="journal article" date="2017" name="Front. Microbiol.">
        <title>Genomic Characterization of Dairy Associated Leuconostoc Species and Diversity of Leuconostocs in Undefined Mixed Mesophilic Starter Cultures.</title>
        <authorList>
            <person name="Frantzen C.A."/>
            <person name="Kot W."/>
            <person name="Pedersen T.B."/>
            <person name="Ardo Y.M."/>
            <person name="Broadbent J.R."/>
            <person name="Neve H."/>
            <person name="Hansen L.H."/>
            <person name="Dal Bello F."/>
            <person name="Ostlie H.M."/>
            <person name="Kleppen H.P."/>
            <person name="Vogensen F.K."/>
            <person name="Holo H."/>
        </authorList>
    </citation>
    <scope>NUCLEOTIDE SEQUENCE [LARGE SCALE GENOMIC DNA]</scope>
    <source>
        <strain evidence="10 11">LMGCF08</strain>
    </source>
</reference>
<dbReference type="Pfam" id="PF16875">
    <property type="entry name" value="Glyco_hydro_36N"/>
    <property type="match status" value="1"/>
</dbReference>
<evidence type="ECO:0000256" key="3">
    <source>
        <dbReference type="ARBA" id="ARBA00012755"/>
    </source>
</evidence>
<evidence type="ECO:0000256" key="1">
    <source>
        <dbReference type="ARBA" id="ARBA00001255"/>
    </source>
</evidence>
<evidence type="ECO:0000259" key="8">
    <source>
        <dbReference type="Pfam" id="PF16874"/>
    </source>
</evidence>
<dbReference type="InterPro" id="IPR031705">
    <property type="entry name" value="Glyco_hydro_36_C"/>
</dbReference>
<dbReference type="Proteomes" id="UP000192288">
    <property type="component" value="Unassembled WGS sequence"/>
</dbReference>
<evidence type="ECO:0000256" key="4">
    <source>
        <dbReference type="ARBA" id="ARBA00022801"/>
    </source>
</evidence>
<evidence type="ECO:0000313" key="11">
    <source>
        <dbReference type="Proteomes" id="UP000192288"/>
    </source>
</evidence>